<proteinExistence type="predicted"/>
<name>A0A4S8LFT7_DENBC</name>
<evidence type="ECO:0000313" key="2">
    <source>
        <dbReference type="EMBL" id="THU87844.1"/>
    </source>
</evidence>
<accession>A0A4S8LFT7</accession>
<sequence>MIGIGDDEDDDNDNDSHIENPEALVLAVRDLIHDNRWYGKRYYKDGRTWKQRLRAQHENWAPMLDLMTKAFVEWQYGSGPDSSRSSHPKFSFDIPVIDLYTLERTAHISRDENTEPNVALVRSGYLGNTPINPSLAISLRTLNLFHMFRLFKASLSVESFEKTLCHNYKASIPYRRSYHSALSDAFDIYLTILYHFVEARVLKELEQDGPNYRILNSCSACCYELENEPHTSFTRMWVVDSNNSLKHIKGINGREIADTHVFTSDLFLEPEFVDKFAKEVRTSVGDDSGKDRGEDDDGDEANNRDNDNATEKVNEGDPTDGNGEDLDPVLAKVLGDCAEKWKASAKEESKKMWAIFKESGIFARACRHGFILWIADMIESALEVFGDCWILGYDIGCRFARTILSSSLGQRFQEKHCRTYSHNIICQQHNHPLSIPGMGLEDLETLERVFSASNQRQVFLDIYFRQWDCEKYRNLGLMIYNNYVQALKVIEEDGVAVQAVLNDLKITESDLDTYFQDEVEHFGNLGTEAPEDVHAVAYVELLQMYRSLNVEYEEASSQFRLHIPGDYTPLSAEQQYNTALSETHKLESKRRLIREKRDRVLDEVVEMEVQMGIAEGERWEPGSPKFELENLYKLVVQCLFELHRLNLSQTGYKMRTHISQALQKRSQAIRNAVRRYNAVATALDSQRPTLDWSKISHFSFLDEFNILQDTRHSVFEKPWAQPNIRETMKHHQRVQRAHEEIVRCNIKLRRVHTSIVNEEAKFRVVLDHLKTQSSPDYGPVYEYIVHRRGANRLIMEQIERVHSLPSFTSDKTPAPPVPPLSSELPPSNLEEYPQNVDNDSDVDEDNNELTEGVGVMVDWVSSLV</sequence>
<dbReference type="AlphaFoldDB" id="A0A4S8LFT7"/>
<feature type="region of interest" description="Disordered" evidence="1">
    <location>
        <begin position="804"/>
        <end position="851"/>
    </location>
</feature>
<reference evidence="2 3" key="1">
    <citation type="journal article" date="2019" name="Nat. Ecol. Evol.">
        <title>Megaphylogeny resolves global patterns of mushroom evolution.</title>
        <authorList>
            <person name="Varga T."/>
            <person name="Krizsan K."/>
            <person name="Foldi C."/>
            <person name="Dima B."/>
            <person name="Sanchez-Garcia M."/>
            <person name="Sanchez-Ramirez S."/>
            <person name="Szollosi G.J."/>
            <person name="Szarkandi J.G."/>
            <person name="Papp V."/>
            <person name="Albert L."/>
            <person name="Andreopoulos W."/>
            <person name="Angelini C."/>
            <person name="Antonin V."/>
            <person name="Barry K.W."/>
            <person name="Bougher N.L."/>
            <person name="Buchanan P."/>
            <person name="Buyck B."/>
            <person name="Bense V."/>
            <person name="Catcheside P."/>
            <person name="Chovatia M."/>
            <person name="Cooper J."/>
            <person name="Damon W."/>
            <person name="Desjardin D."/>
            <person name="Finy P."/>
            <person name="Geml J."/>
            <person name="Haridas S."/>
            <person name="Hughes K."/>
            <person name="Justo A."/>
            <person name="Karasinski D."/>
            <person name="Kautmanova I."/>
            <person name="Kiss B."/>
            <person name="Kocsube S."/>
            <person name="Kotiranta H."/>
            <person name="LaButti K.M."/>
            <person name="Lechner B.E."/>
            <person name="Liimatainen K."/>
            <person name="Lipzen A."/>
            <person name="Lukacs Z."/>
            <person name="Mihaltcheva S."/>
            <person name="Morgado L.N."/>
            <person name="Niskanen T."/>
            <person name="Noordeloos M.E."/>
            <person name="Ohm R.A."/>
            <person name="Ortiz-Santana B."/>
            <person name="Ovrebo C."/>
            <person name="Racz N."/>
            <person name="Riley R."/>
            <person name="Savchenko A."/>
            <person name="Shiryaev A."/>
            <person name="Soop K."/>
            <person name="Spirin V."/>
            <person name="Szebenyi C."/>
            <person name="Tomsovsky M."/>
            <person name="Tulloss R.E."/>
            <person name="Uehling J."/>
            <person name="Grigoriev I.V."/>
            <person name="Vagvolgyi C."/>
            <person name="Papp T."/>
            <person name="Martin F.M."/>
            <person name="Miettinen O."/>
            <person name="Hibbett D.S."/>
            <person name="Nagy L.G."/>
        </authorList>
    </citation>
    <scope>NUCLEOTIDE SEQUENCE [LARGE SCALE GENOMIC DNA]</scope>
    <source>
        <strain evidence="2 3">CBS 962.96</strain>
    </source>
</reference>
<feature type="compositionally biased region" description="Acidic residues" evidence="1">
    <location>
        <begin position="838"/>
        <end position="848"/>
    </location>
</feature>
<dbReference type="Proteomes" id="UP000297245">
    <property type="component" value="Unassembled WGS sequence"/>
</dbReference>
<feature type="compositionally biased region" description="Basic and acidic residues" evidence="1">
    <location>
        <begin position="301"/>
        <end position="315"/>
    </location>
</feature>
<evidence type="ECO:0000313" key="3">
    <source>
        <dbReference type="Proteomes" id="UP000297245"/>
    </source>
</evidence>
<feature type="compositionally biased region" description="Low complexity" evidence="1">
    <location>
        <begin position="820"/>
        <end position="837"/>
    </location>
</feature>
<dbReference type="PANTHER" id="PTHR33096">
    <property type="entry name" value="CXC2 DOMAIN-CONTAINING PROTEIN"/>
    <property type="match status" value="1"/>
</dbReference>
<dbReference type="InterPro" id="IPR040521">
    <property type="entry name" value="KDZ"/>
</dbReference>
<dbReference type="PANTHER" id="PTHR33096:SF1">
    <property type="entry name" value="CXC1-LIKE CYSTEINE CLUSTER ASSOCIATED WITH KDZ TRANSPOSASES DOMAIN-CONTAINING PROTEIN"/>
    <property type="match status" value="1"/>
</dbReference>
<keyword evidence="3" id="KW-1185">Reference proteome</keyword>
<dbReference type="OrthoDB" id="2505969at2759"/>
<dbReference type="Pfam" id="PF18758">
    <property type="entry name" value="KDZ"/>
    <property type="match status" value="1"/>
</dbReference>
<protein>
    <recommendedName>
        <fullName evidence="4">CxC1-like cysteine cluster associated with KDZ transposases domain-containing protein</fullName>
    </recommendedName>
</protein>
<dbReference type="EMBL" id="ML179433">
    <property type="protein sequence ID" value="THU87844.1"/>
    <property type="molecule type" value="Genomic_DNA"/>
</dbReference>
<organism evidence="2 3">
    <name type="scientific">Dendrothele bispora (strain CBS 962.96)</name>
    <dbReference type="NCBI Taxonomy" id="1314807"/>
    <lineage>
        <taxon>Eukaryota</taxon>
        <taxon>Fungi</taxon>
        <taxon>Dikarya</taxon>
        <taxon>Basidiomycota</taxon>
        <taxon>Agaricomycotina</taxon>
        <taxon>Agaricomycetes</taxon>
        <taxon>Agaricomycetidae</taxon>
        <taxon>Agaricales</taxon>
        <taxon>Agaricales incertae sedis</taxon>
        <taxon>Dendrothele</taxon>
    </lineage>
</organism>
<gene>
    <name evidence="2" type="ORF">K435DRAFT_821823</name>
</gene>
<evidence type="ECO:0000256" key="1">
    <source>
        <dbReference type="SAM" id="MobiDB-lite"/>
    </source>
</evidence>
<evidence type="ECO:0008006" key="4">
    <source>
        <dbReference type="Google" id="ProtNLM"/>
    </source>
</evidence>
<feature type="region of interest" description="Disordered" evidence="1">
    <location>
        <begin position="283"/>
        <end position="325"/>
    </location>
</feature>